<evidence type="ECO:0000256" key="2">
    <source>
        <dbReference type="ARBA" id="ARBA00022801"/>
    </source>
</evidence>
<feature type="domain" description="Peptidase S1" evidence="8">
    <location>
        <begin position="329"/>
        <end position="573"/>
    </location>
</feature>
<dbReference type="SMART" id="SM00020">
    <property type="entry name" value="Tryp_SPc"/>
    <property type="match status" value="2"/>
</dbReference>
<comment type="similarity">
    <text evidence="5">Belongs to the peptidase S1 family. CLIP subfamily.</text>
</comment>
<dbReference type="PANTHER" id="PTHR24252:SF18">
    <property type="entry name" value="OVOCHYMASE 1"/>
    <property type="match status" value="1"/>
</dbReference>
<evidence type="ECO:0000256" key="5">
    <source>
        <dbReference type="ARBA" id="ARBA00024195"/>
    </source>
</evidence>
<dbReference type="GO" id="GO:0004252">
    <property type="term" value="F:serine-type endopeptidase activity"/>
    <property type="evidence" value="ECO:0007669"/>
    <property type="project" value="InterPro"/>
</dbReference>
<keyword evidence="2 6" id="KW-0378">Hydrolase</keyword>
<reference evidence="9" key="2">
    <citation type="submission" date="2020-02" db="EMBL/GenBank/DDBJ databases">
        <title>Esox lucius (northern pike) genome, fEsoLuc1, primary haplotype.</title>
        <authorList>
            <person name="Myers G."/>
            <person name="Karagic N."/>
            <person name="Meyer A."/>
            <person name="Pippel M."/>
            <person name="Reichard M."/>
            <person name="Winkler S."/>
            <person name="Tracey A."/>
            <person name="Sims Y."/>
            <person name="Howe K."/>
            <person name="Rhie A."/>
            <person name="Formenti G."/>
            <person name="Durbin R."/>
            <person name="Fedrigo O."/>
            <person name="Jarvis E.D."/>
        </authorList>
    </citation>
    <scope>NUCLEOTIDE SEQUENCE [LARGE SCALE GENOMIC DNA]</scope>
</reference>
<evidence type="ECO:0000256" key="7">
    <source>
        <dbReference type="SAM" id="SignalP"/>
    </source>
</evidence>
<dbReference type="PROSITE" id="PS00134">
    <property type="entry name" value="TRYPSIN_HIS"/>
    <property type="match status" value="1"/>
</dbReference>
<dbReference type="PANTHER" id="PTHR24252">
    <property type="entry name" value="ACROSIN-RELATED"/>
    <property type="match status" value="1"/>
</dbReference>
<feature type="chain" id="PRO_5044345450" description="Peptidase S1 domain-containing protein" evidence="7">
    <location>
        <begin position="17"/>
        <end position="575"/>
    </location>
</feature>
<dbReference type="FunFam" id="2.40.10.10:FF:000002">
    <property type="entry name" value="Transmembrane protease serine"/>
    <property type="match status" value="1"/>
</dbReference>
<evidence type="ECO:0000256" key="3">
    <source>
        <dbReference type="ARBA" id="ARBA00022825"/>
    </source>
</evidence>
<evidence type="ECO:0000256" key="4">
    <source>
        <dbReference type="ARBA" id="ARBA00023157"/>
    </source>
</evidence>
<organism evidence="9 10">
    <name type="scientific">Esox lucius</name>
    <name type="common">Northern pike</name>
    <dbReference type="NCBI Taxonomy" id="8010"/>
    <lineage>
        <taxon>Eukaryota</taxon>
        <taxon>Metazoa</taxon>
        <taxon>Chordata</taxon>
        <taxon>Craniata</taxon>
        <taxon>Vertebrata</taxon>
        <taxon>Euteleostomi</taxon>
        <taxon>Actinopterygii</taxon>
        <taxon>Neopterygii</taxon>
        <taxon>Teleostei</taxon>
        <taxon>Protacanthopterygii</taxon>
        <taxon>Esociformes</taxon>
        <taxon>Esocidae</taxon>
        <taxon>Esox</taxon>
    </lineage>
</organism>
<dbReference type="Pfam" id="PF00089">
    <property type="entry name" value="Trypsin"/>
    <property type="match status" value="2"/>
</dbReference>
<dbReference type="Gene3D" id="2.40.10.10">
    <property type="entry name" value="Trypsin-like serine proteases"/>
    <property type="match status" value="2"/>
</dbReference>
<reference evidence="10" key="1">
    <citation type="journal article" date="2014" name="PLoS ONE">
        <title>The genome and linkage map of the northern pike (Esox lucius): conserved synteny revealed between the salmonid sister group and the Neoteleostei.</title>
        <authorList>
            <person name="Rondeau E.B."/>
            <person name="Minkley D.R."/>
            <person name="Leong J.S."/>
            <person name="Messmer A.M."/>
            <person name="Jantzen J.R."/>
            <person name="von Schalburg K.R."/>
            <person name="Lemon C."/>
            <person name="Bird N.H."/>
            <person name="Koop B.F."/>
        </authorList>
    </citation>
    <scope>NUCLEOTIDE SEQUENCE</scope>
</reference>
<dbReference type="CTD" id="341350"/>
<dbReference type="AlphaFoldDB" id="A0A3P8YWC3"/>
<dbReference type="Proteomes" id="UP000265140">
    <property type="component" value="Chromosome 23"/>
</dbReference>
<proteinExistence type="inferred from homology"/>
<dbReference type="InterPro" id="IPR001314">
    <property type="entry name" value="Peptidase_S1A"/>
</dbReference>
<protein>
    <recommendedName>
        <fullName evidence="8">Peptidase S1 domain-containing protein</fullName>
    </recommendedName>
</protein>
<reference evidence="9" key="4">
    <citation type="submission" date="2025-09" db="UniProtKB">
        <authorList>
            <consortium name="Ensembl"/>
        </authorList>
    </citation>
    <scope>IDENTIFICATION</scope>
</reference>
<accession>A0A3P8YWC3</accession>
<dbReference type="InParanoid" id="A0A3P8YWC3"/>
<dbReference type="PRINTS" id="PR00722">
    <property type="entry name" value="CHYMOTRYPSIN"/>
</dbReference>
<evidence type="ECO:0000259" key="8">
    <source>
        <dbReference type="PROSITE" id="PS50240"/>
    </source>
</evidence>
<keyword evidence="1 6" id="KW-0645">Protease</keyword>
<dbReference type="GeneID" id="105009800"/>
<dbReference type="RefSeq" id="XP_019898260.3">
    <property type="nucleotide sequence ID" value="XM_020042701.3"/>
</dbReference>
<keyword evidence="7" id="KW-0732">Signal</keyword>
<dbReference type="PROSITE" id="PS50240">
    <property type="entry name" value="TRYPSIN_DOM"/>
    <property type="match status" value="2"/>
</dbReference>
<dbReference type="Bgee" id="ENSELUG00000019962">
    <property type="expression patterns" value="Expressed in ovary and 4 other cell types or tissues"/>
</dbReference>
<sequence>MFAFLIVYLSLLGIGAQHDAHNQTQIANDENGPLNRTEEDNGTIAKGFHDLAGIRSFLPDQEWKGRIIGGVEAWAHSWPWQVSLRLVTIPACGGAIIAPQWVLSATHCFKRFMFYRHNTAPFWTVLAGKHDLENPNEYCQQLVGVSKIMTHKDYFGKTKMHDVALVKLKTPLMFNQCVKPIELWMRPINLNKKCTVTGWGSTRENGPQANRLQEVNVTVLSTESCNNFYHGIVPATMFCAGEPEGGVDACQGDSGGPLSCYTGSKYELAGVVSWGVGCGRDHKPGVYTKAQVYFDWINEIIKGEEILSDDSGVVPQESCGQGEILTCRLDSGQATVYATSEGEGQVRSVMEACPNSWPWQVSLQSKGRHYCSGTLIHHHWVLAPQHCHCKATVDMVVLGVHDLRFMASQTIPVEEVFNFPNNRTFPLTADLTLIKLSVPAQFDTTITPVCLPDKDVTLDDSWSCVTTGWGFSKASPKLSGATLRQARLGLVNRTACKESWGEDLITDNLLCADSSGSVSCMGDSGAPLLCQKRKGVFYLFGLVTWGSPHCDVRTPAVFSQITAYHSWINGLTKEI</sequence>
<dbReference type="Ensembl" id="ENSELUT00000031320.3">
    <property type="protein sequence ID" value="ENSELUP00000020810.3"/>
    <property type="gene ID" value="ENSELUG00000019962.3"/>
</dbReference>
<dbReference type="FunFam" id="2.40.10.10:FF:000003">
    <property type="entry name" value="Transmembrane serine protease 3"/>
    <property type="match status" value="1"/>
</dbReference>
<dbReference type="FunFam" id="2.40.10.10:FF:000068">
    <property type="entry name" value="transmembrane protease serine 2"/>
    <property type="match status" value="1"/>
</dbReference>
<dbReference type="SUPFAM" id="SSF50494">
    <property type="entry name" value="Trypsin-like serine proteases"/>
    <property type="match status" value="2"/>
</dbReference>
<dbReference type="GeneTree" id="ENSGT00940000163017"/>
<evidence type="ECO:0000313" key="10">
    <source>
        <dbReference type="Proteomes" id="UP000265140"/>
    </source>
</evidence>
<dbReference type="PROSITE" id="PS00135">
    <property type="entry name" value="TRYPSIN_SER"/>
    <property type="match status" value="1"/>
</dbReference>
<keyword evidence="10" id="KW-1185">Reference proteome</keyword>
<dbReference type="GO" id="GO:0006508">
    <property type="term" value="P:proteolysis"/>
    <property type="evidence" value="ECO:0007669"/>
    <property type="project" value="UniProtKB-KW"/>
</dbReference>
<reference evidence="9" key="3">
    <citation type="submission" date="2025-08" db="UniProtKB">
        <authorList>
            <consortium name="Ensembl"/>
        </authorList>
    </citation>
    <scope>IDENTIFICATION</scope>
</reference>
<keyword evidence="4" id="KW-1015">Disulfide bond</keyword>
<dbReference type="CDD" id="cd00190">
    <property type="entry name" value="Tryp_SPc"/>
    <property type="match status" value="2"/>
</dbReference>
<feature type="domain" description="Peptidase S1" evidence="8">
    <location>
        <begin position="67"/>
        <end position="302"/>
    </location>
</feature>
<dbReference type="InterPro" id="IPR033116">
    <property type="entry name" value="TRYPSIN_SER"/>
</dbReference>
<evidence type="ECO:0000256" key="1">
    <source>
        <dbReference type="ARBA" id="ARBA00022670"/>
    </source>
</evidence>
<dbReference type="OMA" id="KHCNVRA"/>
<evidence type="ECO:0000256" key="6">
    <source>
        <dbReference type="RuleBase" id="RU363034"/>
    </source>
</evidence>
<dbReference type="InterPro" id="IPR018114">
    <property type="entry name" value="TRYPSIN_HIS"/>
</dbReference>
<dbReference type="InterPro" id="IPR001254">
    <property type="entry name" value="Trypsin_dom"/>
</dbReference>
<dbReference type="KEGG" id="els:105009800"/>
<dbReference type="InterPro" id="IPR043504">
    <property type="entry name" value="Peptidase_S1_PA_chymotrypsin"/>
</dbReference>
<keyword evidence="3 6" id="KW-0720">Serine protease</keyword>
<dbReference type="STRING" id="8010.ENSELUP00000020810"/>
<dbReference type="InterPro" id="IPR009003">
    <property type="entry name" value="Peptidase_S1_PA"/>
</dbReference>
<evidence type="ECO:0000313" key="9">
    <source>
        <dbReference type="Ensembl" id="ENSELUP00000020810.3"/>
    </source>
</evidence>
<name>A0A3P8YWC3_ESOLU</name>
<feature type="signal peptide" evidence="7">
    <location>
        <begin position="1"/>
        <end position="16"/>
    </location>
</feature>